<dbReference type="Proteomes" id="UP000295244">
    <property type="component" value="Unassembled WGS sequence"/>
</dbReference>
<evidence type="ECO:0000259" key="1">
    <source>
        <dbReference type="Pfam" id="PF18563"/>
    </source>
</evidence>
<dbReference type="Gene3D" id="1.10.10.1830">
    <property type="entry name" value="Non-ribosomal peptide synthase, adenylation domain"/>
    <property type="match status" value="1"/>
</dbReference>
<evidence type="ECO:0000313" key="2">
    <source>
        <dbReference type="EMBL" id="TCJ19454.1"/>
    </source>
</evidence>
<protein>
    <recommendedName>
        <fullName evidence="1">TubC N-terminal docking domain-containing protein</fullName>
    </recommendedName>
</protein>
<gene>
    <name evidence="2" type="ORF">E0L93_04710</name>
</gene>
<evidence type="ECO:0000313" key="3">
    <source>
        <dbReference type="Proteomes" id="UP000295244"/>
    </source>
</evidence>
<name>A0A4R1BPC5_9ACTN</name>
<dbReference type="Pfam" id="PF18563">
    <property type="entry name" value="TubC_N"/>
    <property type="match status" value="1"/>
</dbReference>
<comment type="caution">
    <text evidence="2">The sequence shown here is derived from an EMBL/GenBank/DDBJ whole genome shotgun (WGS) entry which is preliminary data.</text>
</comment>
<dbReference type="InterPro" id="IPR044894">
    <property type="entry name" value="TubC_N_sf"/>
</dbReference>
<keyword evidence="3" id="KW-1185">Reference proteome</keyword>
<proteinExistence type="predicted"/>
<dbReference type="RefSeq" id="WP_132689191.1">
    <property type="nucleotide sequence ID" value="NZ_SKBU01000008.1"/>
</dbReference>
<dbReference type="AlphaFoldDB" id="A0A4R1BPC5"/>
<accession>A0A4R1BPC5</accession>
<organism evidence="2 3">
    <name type="scientific">Rubrobacter taiwanensis</name>
    <dbReference type="NCBI Taxonomy" id="185139"/>
    <lineage>
        <taxon>Bacteria</taxon>
        <taxon>Bacillati</taxon>
        <taxon>Actinomycetota</taxon>
        <taxon>Rubrobacteria</taxon>
        <taxon>Rubrobacterales</taxon>
        <taxon>Rubrobacteraceae</taxon>
        <taxon>Rubrobacter</taxon>
    </lineage>
</organism>
<sequence>MSARALLEELRTRDVRLEASGLTLRVDAPAGAATDELRAVLREHKRALIRHLERERRRLEEADRRGLVIRWAREPGYVALHDPTTGEWHEVAVSGCPPWVLEDAKAYRRRERSEA</sequence>
<reference evidence="2 3" key="1">
    <citation type="submission" date="2019-03" db="EMBL/GenBank/DDBJ databases">
        <title>Whole genome sequence of a novel Rubrobacter taiwanensis strain, isolated from Yellowstone National Park.</title>
        <authorList>
            <person name="Freed S."/>
            <person name="Ramaley R.F."/>
            <person name="Kyndt J.A."/>
        </authorList>
    </citation>
    <scope>NUCLEOTIDE SEQUENCE [LARGE SCALE GENOMIC DNA]</scope>
    <source>
        <strain evidence="2 3">Yellowstone</strain>
    </source>
</reference>
<feature type="domain" description="TubC N-terminal docking" evidence="1">
    <location>
        <begin position="5"/>
        <end position="53"/>
    </location>
</feature>
<dbReference type="EMBL" id="SKBU01000008">
    <property type="protein sequence ID" value="TCJ19454.1"/>
    <property type="molecule type" value="Genomic_DNA"/>
</dbReference>
<dbReference type="OrthoDB" id="5243994at2"/>
<dbReference type="InterPro" id="IPR041464">
    <property type="entry name" value="TubC_N"/>
</dbReference>